<dbReference type="Proteomes" id="UP000663937">
    <property type="component" value="Chromosome"/>
</dbReference>
<dbReference type="Pfam" id="PF19279">
    <property type="entry name" value="YegS_C"/>
    <property type="match status" value="1"/>
</dbReference>
<feature type="domain" description="DAGKc" evidence="2">
    <location>
        <begin position="103"/>
        <end position="183"/>
    </location>
</feature>
<reference evidence="3" key="1">
    <citation type="submission" date="2021-03" db="EMBL/GenBank/DDBJ databases">
        <title>Pengzhenrongella sicca gen. nov., sp. nov., a new member of suborder Micrococcineae isolated from High-Arctic tundra soil.</title>
        <authorList>
            <person name="Peng F."/>
        </authorList>
    </citation>
    <scope>NUCLEOTIDE SEQUENCE</scope>
    <source>
        <strain evidence="3">LRZ-2</strain>
    </source>
</reference>
<dbReference type="Pfam" id="PF00781">
    <property type="entry name" value="DAGK_cat"/>
    <property type="match status" value="1"/>
</dbReference>
<keyword evidence="3" id="KW-0808">Transferase</keyword>
<feature type="transmembrane region" description="Helical" evidence="1">
    <location>
        <begin position="6"/>
        <end position="26"/>
    </location>
</feature>
<proteinExistence type="predicted"/>
<accession>A0A8A4ZCD6</accession>
<keyword evidence="4" id="KW-1185">Reference proteome</keyword>
<dbReference type="RefSeq" id="WP_227423884.1">
    <property type="nucleotide sequence ID" value="NZ_CP071868.1"/>
</dbReference>
<dbReference type="GO" id="GO:0005829">
    <property type="term" value="C:cytosol"/>
    <property type="evidence" value="ECO:0007669"/>
    <property type="project" value="TreeGrafter"/>
</dbReference>
<dbReference type="PANTHER" id="PTHR30492">
    <property type="entry name" value="METHYLGLYOXAL SYNTHASE"/>
    <property type="match status" value="1"/>
</dbReference>
<dbReference type="Gene3D" id="3.40.50.10330">
    <property type="entry name" value="Probable inorganic polyphosphate/atp-NAD kinase, domain 1"/>
    <property type="match status" value="1"/>
</dbReference>
<keyword evidence="1" id="KW-1133">Transmembrane helix</keyword>
<dbReference type="InterPro" id="IPR045540">
    <property type="entry name" value="YegS/DAGK_C"/>
</dbReference>
<dbReference type="GO" id="GO:0016301">
    <property type="term" value="F:kinase activity"/>
    <property type="evidence" value="ECO:0007669"/>
    <property type="project" value="UniProtKB-KW"/>
</dbReference>
<organism evidence="3 4">
    <name type="scientific">Pengzhenrongella sicca</name>
    <dbReference type="NCBI Taxonomy" id="2819238"/>
    <lineage>
        <taxon>Bacteria</taxon>
        <taxon>Bacillati</taxon>
        <taxon>Actinomycetota</taxon>
        <taxon>Actinomycetes</taxon>
        <taxon>Micrococcales</taxon>
        <taxon>Pengzhenrongella</taxon>
    </lineage>
</organism>
<dbReference type="GO" id="GO:0019242">
    <property type="term" value="P:methylglyoxal biosynthetic process"/>
    <property type="evidence" value="ECO:0007669"/>
    <property type="project" value="InterPro"/>
</dbReference>
<dbReference type="InterPro" id="IPR017438">
    <property type="entry name" value="ATP-NAD_kinase_N"/>
</dbReference>
<evidence type="ECO:0000259" key="2">
    <source>
        <dbReference type="PROSITE" id="PS50146"/>
    </source>
</evidence>
<keyword evidence="3" id="KW-0418">Kinase</keyword>
<protein>
    <submittedName>
        <fullName evidence="3">NAD(+)/NADH kinase</fullName>
    </submittedName>
</protein>
<dbReference type="Gene3D" id="2.60.200.40">
    <property type="match status" value="1"/>
</dbReference>
<dbReference type="KEGG" id="psic:J4E96_00505"/>
<dbReference type="InterPro" id="IPR016064">
    <property type="entry name" value="NAD/diacylglycerol_kinase_sf"/>
</dbReference>
<evidence type="ECO:0000313" key="4">
    <source>
        <dbReference type="Proteomes" id="UP000663937"/>
    </source>
</evidence>
<keyword evidence="1" id="KW-0472">Membrane</keyword>
<dbReference type="InterPro" id="IPR004363">
    <property type="entry name" value="Methylgl_synth"/>
</dbReference>
<keyword evidence="1" id="KW-0812">Transmembrane</keyword>
<evidence type="ECO:0000256" key="1">
    <source>
        <dbReference type="SAM" id="Phobius"/>
    </source>
</evidence>
<sequence>MSRPEWISLIALVLAVGAIVVAALAIRRAGGVRGARSAAATAAAAEHQPSPEVTGDLVAFVANPTKAGASALRDAAIRACAARNMPEPLWYETTLADPGVGQARAAIARGAVVVVAVGGDGTVRAVAEALAGTQVPMGLIPQGTGNLLARNLDLPLTDADAALGLALTGTGRTIDVGWLRVERDGATVDGAPVDGATVDAAVDDAAGAPAASRAEPPAQPTDHIFLVIAGLGFDAAMVADTDEVLKARVGWIAYFVAGARHLHGRRLHLRITVDGAPATALRVRSLLVGNCGRLPGGITLLPDAVLDDGWLDIGAIDTRGGLAGWAQLFGEVVLQGVGMRNGLPGKIGRIDHSRARRLRVVADRPEAVQVDGDVLGRAREITVRVDPGALTVRVA</sequence>
<dbReference type="AlphaFoldDB" id="A0A8A4ZCD6"/>
<dbReference type="PANTHER" id="PTHR30492:SF0">
    <property type="entry name" value="METHYLGLYOXAL SYNTHASE"/>
    <property type="match status" value="1"/>
</dbReference>
<evidence type="ECO:0000313" key="3">
    <source>
        <dbReference type="EMBL" id="QTE29592.1"/>
    </source>
</evidence>
<dbReference type="EMBL" id="CP071868">
    <property type="protein sequence ID" value="QTE29592.1"/>
    <property type="molecule type" value="Genomic_DNA"/>
</dbReference>
<dbReference type="SUPFAM" id="SSF111331">
    <property type="entry name" value="NAD kinase/diacylglycerol kinase-like"/>
    <property type="match status" value="1"/>
</dbReference>
<name>A0A8A4ZCD6_9MICO</name>
<dbReference type="InterPro" id="IPR001206">
    <property type="entry name" value="Diacylglycerol_kinase_cat_dom"/>
</dbReference>
<dbReference type="PROSITE" id="PS50146">
    <property type="entry name" value="DAGK"/>
    <property type="match status" value="1"/>
</dbReference>
<gene>
    <name evidence="3" type="ORF">J4E96_00505</name>
</gene>
<dbReference type="GO" id="GO:0008929">
    <property type="term" value="F:methylglyoxal synthase activity"/>
    <property type="evidence" value="ECO:0007669"/>
    <property type="project" value="InterPro"/>
</dbReference>